<protein>
    <submittedName>
        <fullName evidence="1">Uncharacterized protein</fullName>
    </submittedName>
</protein>
<reference evidence="1 2" key="1">
    <citation type="submission" date="2019-07" db="EMBL/GenBank/DDBJ databases">
        <title>Whole genome shotgun sequence of Deinococcus cellulosilyticus NBRC 106333.</title>
        <authorList>
            <person name="Hosoyama A."/>
            <person name="Uohara A."/>
            <person name="Ohji S."/>
            <person name="Ichikawa N."/>
        </authorList>
    </citation>
    <scope>NUCLEOTIDE SEQUENCE [LARGE SCALE GENOMIC DNA]</scope>
    <source>
        <strain evidence="1 2">NBRC 106333</strain>
    </source>
</reference>
<proteinExistence type="predicted"/>
<comment type="caution">
    <text evidence="1">The sequence shown here is derived from an EMBL/GenBank/DDBJ whole genome shotgun (WGS) entry which is preliminary data.</text>
</comment>
<evidence type="ECO:0000313" key="1">
    <source>
        <dbReference type="EMBL" id="GEM49594.1"/>
    </source>
</evidence>
<keyword evidence="2" id="KW-1185">Reference proteome</keyword>
<accession>A0A511N9T4</accession>
<gene>
    <name evidence="1" type="ORF">DC3_52290</name>
</gene>
<dbReference type="Proteomes" id="UP000321306">
    <property type="component" value="Unassembled WGS sequence"/>
</dbReference>
<sequence>MCEAGSEGRSIKNKFSVSHGFQAHCDRKAETLKMPFTNLTQMREVNKLLTFMM</sequence>
<name>A0A511N9T4_DEIC1</name>
<dbReference type="AlphaFoldDB" id="A0A511N9T4"/>
<dbReference type="EMBL" id="BJXB01000038">
    <property type="protein sequence ID" value="GEM49594.1"/>
    <property type="molecule type" value="Genomic_DNA"/>
</dbReference>
<evidence type="ECO:0000313" key="2">
    <source>
        <dbReference type="Proteomes" id="UP000321306"/>
    </source>
</evidence>
<organism evidence="1 2">
    <name type="scientific">Deinococcus cellulosilyticus (strain DSM 18568 / NBRC 106333 / KACC 11606 / 5516J-15)</name>
    <dbReference type="NCBI Taxonomy" id="1223518"/>
    <lineage>
        <taxon>Bacteria</taxon>
        <taxon>Thermotogati</taxon>
        <taxon>Deinococcota</taxon>
        <taxon>Deinococci</taxon>
        <taxon>Deinococcales</taxon>
        <taxon>Deinococcaceae</taxon>
        <taxon>Deinococcus</taxon>
    </lineage>
</organism>